<feature type="domain" description="Integrase catalytic" evidence="8">
    <location>
        <begin position="47"/>
        <end position="207"/>
    </location>
</feature>
<dbReference type="GO" id="GO:0003964">
    <property type="term" value="F:RNA-directed DNA polymerase activity"/>
    <property type="evidence" value="ECO:0007669"/>
    <property type="project" value="UniProtKB-KW"/>
</dbReference>
<protein>
    <submittedName>
        <fullName evidence="10">Integrase catalytic domain-containing protein</fullName>
    </submittedName>
</protein>
<reference evidence="9" key="1">
    <citation type="submission" date="2014-05" db="EMBL/GenBank/DDBJ databases">
        <title>The genome and life-stage specific transcriptomes of Globodera pallida elucidate key aspects of plant parasitism by a cyst nematode.</title>
        <authorList>
            <person name="Cotton J.A."/>
            <person name="Lilley C.J."/>
            <person name="Jones L.M."/>
            <person name="Kikuchi T."/>
            <person name="Reid A.J."/>
            <person name="Thorpe P."/>
            <person name="Tsai I.J."/>
            <person name="Beasley H."/>
            <person name="Blok V."/>
            <person name="Cock P.J.A."/>
            <person name="Van den Akker S.E."/>
            <person name="Holroyd N."/>
            <person name="Hunt M."/>
            <person name="Mantelin S."/>
            <person name="Naghra H."/>
            <person name="Pain A."/>
            <person name="Palomares-Rius J.E."/>
            <person name="Zarowiecki M."/>
            <person name="Berriman M."/>
            <person name="Jones J.T."/>
            <person name="Urwin P.E."/>
        </authorList>
    </citation>
    <scope>NUCLEOTIDE SEQUENCE [LARGE SCALE GENOMIC DNA]</scope>
    <source>
        <strain evidence="9">Lindley</strain>
    </source>
</reference>
<evidence type="ECO:0000256" key="3">
    <source>
        <dbReference type="ARBA" id="ARBA00022722"/>
    </source>
</evidence>
<reference evidence="10" key="2">
    <citation type="submission" date="2016-06" db="UniProtKB">
        <authorList>
            <consortium name="WormBaseParasite"/>
        </authorList>
    </citation>
    <scope>IDENTIFICATION</scope>
</reference>
<evidence type="ECO:0000313" key="9">
    <source>
        <dbReference type="Proteomes" id="UP000050741"/>
    </source>
</evidence>
<evidence type="ECO:0000256" key="5">
    <source>
        <dbReference type="ARBA" id="ARBA00022801"/>
    </source>
</evidence>
<dbReference type="WBParaSite" id="GPLIN_001065400">
    <property type="protein sequence ID" value="GPLIN_001065400"/>
    <property type="gene ID" value="GPLIN_001065400"/>
</dbReference>
<dbReference type="GO" id="GO:0003676">
    <property type="term" value="F:nucleic acid binding"/>
    <property type="evidence" value="ECO:0007669"/>
    <property type="project" value="InterPro"/>
</dbReference>
<accession>A0A183CCQ3</accession>
<sequence length="342" mass="38887">MICHMGSHVPRMISQPNSFCLGEEVAGGTDVELHTDHKPLAYLLKKSDSSPQLGRWLIELQNYQIKIVHIAGKQNSLADALSRAMEDKPFKEVQNVEELEDIVEFPDGNSYEVDLAEELSKDPEAEAYIKEFCALLYINKKYATPHWSQGNAATERTFRTFHNIMAKYITRDQPDFDEFLDAACFCYNTSVHASTGESPFFLMFGRDPIFCVDQIIDPKIRDPVALSDRTEFKQKLVVALRRAWSAASEVHKQAQLKMKEQYDKKARPQGIQIAIPVEEQAALEEIDTDANNKRIGGAKHVENEQACGPEAIENEVENENEALVENSDNGPRYNLRPRVKRW</sequence>
<dbReference type="GO" id="GO:0004519">
    <property type="term" value="F:endonuclease activity"/>
    <property type="evidence" value="ECO:0007669"/>
    <property type="project" value="UniProtKB-KW"/>
</dbReference>
<keyword evidence="9" id="KW-1185">Reference proteome</keyword>
<dbReference type="GO" id="GO:0015074">
    <property type="term" value="P:DNA integration"/>
    <property type="evidence" value="ECO:0007669"/>
    <property type="project" value="InterPro"/>
</dbReference>
<feature type="region of interest" description="Disordered" evidence="7">
    <location>
        <begin position="322"/>
        <end position="342"/>
    </location>
</feature>
<dbReference type="SUPFAM" id="SSF53098">
    <property type="entry name" value="Ribonuclease H-like"/>
    <property type="match status" value="1"/>
</dbReference>
<evidence type="ECO:0000259" key="8">
    <source>
        <dbReference type="PROSITE" id="PS50994"/>
    </source>
</evidence>
<keyword evidence="2" id="KW-0548">Nucleotidyltransferase</keyword>
<dbReference type="InterPro" id="IPR036397">
    <property type="entry name" value="RNaseH_sf"/>
</dbReference>
<dbReference type="Gene3D" id="3.30.420.10">
    <property type="entry name" value="Ribonuclease H-like superfamily/Ribonuclease H"/>
    <property type="match status" value="1"/>
</dbReference>
<evidence type="ECO:0000256" key="4">
    <source>
        <dbReference type="ARBA" id="ARBA00022759"/>
    </source>
</evidence>
<evidence type="ECO:0000256" key="7">
    <source>
        <dbReference type="SAM" id="MobiDB-lite"/>
    </source>
</evidence>
<dbReference type="PROSITE" id="PS50994">
    <property type="entry name" value="INTEGRASE"/>
    <property type="match status" value="1"/>
</dbReference>
<keyword evidence="1" id="KW-0808">Transferase</keyword>
<keyword evidence="4" id="KW-0255">Endonuclease</keyword>
<evidence type="ECO:0000313" key="10">
    <source>
        <dbReference type="WBParaSite" id="GPLIN_001065400"/>
    </source>
</evidence>
<dbReference type="InterPro" id="IPR050951">
    <property type="entry name" value="Retrovirus_Pol_polyprotein"/>
</dbReference>
<dbReference type="InterPro" id="IPR041373">
    <property type="entry name" value="RT_RNaseH"/>
</dbReference>
<dbReference type="PANTHER" id="PTHR37984">
    <property type="entry name" value="PROTEIN CBG26694"/>
    <property type="match status" value="1"/>
</dbReference>
<dbReference type="GO" id="GO:0016787">
    <property type="term" value="F:hydrolase activity"/>
    <property type="evidence" value="ECO:0007669"/>
    <property type="project" value="UniProtKB-KW"/>
</dbReference>
<organism evidence="9 10">
    <name type="scientific">Globodera pallida</name>
    <name type="common">Potato cyst nematode worm</name>
    <name type="synonym">Heterodera pallida</name>
    <dbReference type="NCBI Taxonomy" id="36090"/>
    <lineage>
        <taxon>Eukaryota</taxon>
        <taxon>Metazoa</taxon>
        <taxon>Ecdysozoa</taxon>
        <taxon>Nematoda</taxon>
        <taxon>Chromadorea</taxon>
        <taxon>Rhabditida</taxon>
        <taxon>Tylenchina</taxon>
        <taxon>Tylenchomorpha</taxon>
        <taxon>Tylenchoidea</taxon>
        <taxon>Heteroderidae</taxon>
        <taxon>Heteroderinae</taxon>
        <taxon>Globodera</taxon>
    </lineage>
</organism>
<dbReference type="PANTHER" id="PTHR37984:SF5">
    <property type="entry name" value="PROTEIN NYNRIN-LIKE"/>
    <property type="match status" value="1"/>
</dbReference>
<keyword evidence="3" id="KW-0540">Nuclease</keyword>
<dbReference type="InterPro" id="IPR001584">
    <property type="entry name" value="Integrase_cat-core"/>
</dbReference>
<dbReference type="AlphaFoldDB" id="A0A183CCQ3"/>
<evidence type="ECO:0000256" key="2">
    <source>
        <dbReference type="ARBA" id="ARBA00022695"/>
    </source>
</evidence>
<evidence type="ECO:0000256" key="6">
    <source>
        <dbReference type="ARBA" id="ARBA00022918"/>
    </source>
</evidence>
<keyword evidence="5" id="KW-0378">Hydrolase</keyword>
<name>A0A183CCQ3_GLOPA</name>
<keyword evidence="6" id="KW-0695">RNA-directed DNA polymerase</keyword>
<evidence type="ECO:0000256" key="1">
    <source>
        <dbReference type="ARBA" id="ARBA00022679"/>
    </source>
</evidence>
<dbReference type="Pfam" id="PF17917">
    <property type="entry name" value="RT_RNaseH"/>
    <property type="match status" value="1"/>
</dbReference>
<proteinExistence type="predicted"/>
<dbReference type="Proteomes" id="UP000050741">
    <property type="component" value="Unassembled WGS sequence"/>
</dbReference>
<dbReference type="InterPro" id="IPR012337">
    <property type="entry name" value="RNaseH-like_sf"/>
</dbReference>